<dbReference type="InterPro" id="IPR015422">
    <property type="entry name" value="PyrdxlP-dep_Trfase_small"/>
</dbReference>
<sequence>MERPAPVPSDRAETLAAHAGDDPFRFLGAAAPPIFETSTFVFRSVADALAAFADEQEHYVYTRRRNPTVRVVEEKLAALEGAAECRLFASGMAAISAAILSCVGAGDHVVCVDTAYGPARAFITGYLSRFGISATLVDGCDPAEWEAAVRPNTRLFYLESPSSGLMKLQDLAAVTALARRHGIATICDNSYATMLLQRPLELGVDLVVYSCSKYFGGHSDVLAGAVLGPAERIRRIGDAEQPLLGGVVGPFEAWLIGRGLRTLPLRLRQHQQSAGRVAEFLAGHPRVARVHYPGHPSHPQHGLALRQMRGASGLLSFELDTGDLKQVSRFVDALRLFRLGVSWGATSPWCGCRSSARCTARPRSSGRTRGWSASTSGWRMWTISSKTSTGPCGRCRRTLHNRAPSPPPAHTSAEGREGAPCCPVLRGTGVSGSSTGRGC</sequence>
<feature type="region of interest" description="Disordered" evidence="9">
    <location>
        <begin position="383"/>
        <end position="417"/>
    </location>
</feature>
<dbReference type="InterPro" id="IPR015421">
    <property type="entry name" value="PyrdxlP-dep_Trfase_major"/>
</dbReference>
<gene>
    <name evidence="10" type="ORF">CWE10_02695</name>
</gene>
<evidence type="ECO:0000256" key="4">
    <source>
        <dbReference type="ARBA" id="ARBA00047199"/>
    </source>
</evidence>
<comment type="caution">
    <text evidence="10">The sequence shown here is derived from an EMBL/GenBank/DDBJ whole genome shotgun (WGS) entry which is preliminary data.</text>
</comment>
<dbReference type="EMBL" id="PIUK01000013">
    <property type="protein sequence ID" value="MBY6275113.1"/>
    <property type="molecule type" value="Genomic_DNA"/>
</dbReference>
<dbReference type="SUPFAM" id="SSF53383">
    <property type="entry name" value="PLP-dependent transferases"/>
    <property type="match status" value="1"/>
</dbReference>
<evidence type="ECO:0000256" key="3">
    <source>
        <dbReference type="ARBA" id="ARBA00047175"/>
    </source>
</evidence>
<dbReference type="PANTHER" id="PTHR11808">
    <property type="entry name" value="TRANS-SULFURATION ENZYME FAMILY MEMBER"/>
    <property type="match status" value="1"/>
</dbReference>
<dbReference type="PANTHER" id="PTHR11808:SF80">
    <property type="entry name" value="CYSTATHIONINE GAMMA-LYASE"/>
    <property type="match status" value="1"/>
</dbReference>
<dbReference type="AlphaFoldDB" id="A0A953I618"/>
<comment type="cofactor">
    <cofactor evidence="1 8">
        <name>pyridoxal 5'-phosphate</name>
        <dbReference type="ChEBI" id="CHEBI:597326"/>
    </cofactor>
</comment>
<dbReference type="CDD" id="cd00614">
    <property type="entry name" value="CGS_like"/>
    <property type="match status" value="1"/>
</dbReference>
<evidence type="ECO:0000256" key="1">
    <source>
        <dbReference type="ARBA" id="ARBA00001933"/>
    </source>
</evidence>
<evidence type="ECO:0000256" key="6">
    <source>
        <dbReference type="ARBA" id="ARBA00052699"/>
    </source>
</evidence>
<dbReference type="EC" id="4.4.1.2" evidence="3"/>
<dbReference type="GO" id="GO:0005737">
    <property type="term" value="C:cytoplasm"/>
    <property type="evidence" value="ECO:0007669"/>
    <property type="project" value="TreeGrafter"/>
</dbReference>
<dbReference type="GO" id="GO:0047982">
    <property type="term" value="F:homocysteine desulfhydrase activity"/>
    <property type="evidence" value="ECO:0007669"/>
    <property type="project" value="UniProtKB-EC"/>
</dbReference>
<feature type="modified residue" description="N6-(pyridoxal phosphate)lysine" evidence="7">
    <location>
        <position position="213"/>
    </location>
</feature>
<dbReference type="GO" id="GO:0018826">
    <property type="term" value="F:methionine gamma-lyase activity"/>
    <property type="evidence" value="ECO:0007669"/>
    <property type="project" value="UniProtKB-EC"/>
</dbReference>
<dbReference type="Proteomes" id="UP000732377">
    <property type="component" value="Unassembled WGS sequence"/>
</dbReference>
<dbReference type="InterPro" id="IPR000277">
    <property type="entry name" value="Cys/Met-Metab_PyrdxlP-dep_enz"/>
</dbReference>
<dbReference type="Gene3D" id="3.40.640.10">
    <property type="entry name" value="Type I PLP-dependent aspartate aminotransferase-like (Major domain)"/>
    <property type="match status" value="1"/>
</dbReference>
<comment type="similarity">
    <text evidence="8">Belongs to the trans-sulfuration enzymes family.</text>
</comment>
<evidence type="ECO:0000256" key="8">
    <source>
        <dbReference type="RuleBase" id="RU362118"/>
    </source>
</evidence>
<protein>
    <recommendedName>
        <fullName evidence="3">homocysteine desulfhydrase</fullName>
        <ecNumber evidence="3">4.4.1.2</ecNumber>
    </recommendedName>
    <alternativeName>
        <fullName evidence="4">Homocysteine desulfhydrase</fullName>
    </alternativeName>
</protein>
<dbReference type="FunFam" id="3.40.640.10:FF:000046">
    <property type="entry name" value="Cystathionine gamma-lyase"/>
    <property type="match status" value="1"/>
</dbReference>
<dbReference type="Pfam" id="PF01053">
    <property type="entry name" value="Cys_Met_Meta_PP"/>
    <property type="match status" value="1"/>
</dbReference>
<name>A0A953I618_SYMTR</name>
<dbReference type="PIRSF" id="PIRSF001434">
    <property type="entry name" value="CGS"/>
    <property type="match status" value="1"/>
</dbReference>
<dbReference type="GO" id="GO:0019346">
    <property type="term" value="P:transsulfuration"/>
    <property type="evidence" value="ECO:0007669"/>
    <property type="project" value="InterPro"/>
</dbReference>
<evidence type="ECO:0000256" key="5">
    <source>
        <dbReference type="ARBA" id="ARBA00048780"/>
    </source>
</evidence>
<evidence type="ECO:0000313" key="10">
    <source>
        <dbReference type="EMBL" id="MBY6275113.1"/>
    </source>
</evidence>
<organism evidence="10 11">
    <name type="scientific">Symbiobacterium thermophilum</name>
    <dbReference type="NCBI Taxonomy" id="2734"/>
    <lineage>
        <taxon>Bacteria</taxon>
        <taxon>Bacillati</taxon>
        <taxon>Bacillota</taxon>
        <taxon>Clostridia</taxon>
        <taxon>Eubacteriales</taxon>
        <taxon>Symbiobacteriaceae</taxon>
        <taxon>Symbiobacterium</taxon>
    </lineage>
</organism>
<evidence type="ECO:0000256" key="2">
    <source>
        <dbReference type="ARBA" id="ARBA00022898"/>
    </source>
</evidence>
<dbReference type="InterPro" id="IPR015424">
    <property type="entry name" value="PyrdxlP-dep_Trfase"/>
</dbReference>
<dbReference type="Gene3D" id="3.90.1150.10">
    <property type="entry name" value="Aspartate Aminotransferase, domain 1"/>
    <property type="match status" value="1"/>
</dbReference>
<evidence type="ECO:0000313" key="11">
    <source>
        <dbReference type="Proteomes" id="UP000732377"/>
    </source>
</evidence>
<comment type="catalytic activity">
    <reaction evidence="5">
        <text>L-homocysteine + H2O = 2-oxobutanoate + hydrogen sulfide + NH4(+) + H(+)</text>
        <dbReference type="Rhea" id="RHEA:14501"/>
        <dbReference type="ChEBI" id="CHEBI:15377"/>
        <dbReference type="ChEBI" id="CHEBI:15378"/>
        <dbReference type="ChEBI" id="CHEBI:16763"/>
        <dbReference type="ChEBI" id="CHEBI:28938"/>
        <dbReference type="ChEBI" id="CHEBI:29919"/>
        <dbReference type="ChEBI" id="CHEBI:58199"/>
        <dbReference type="EC" id="4.4.1.2"/>
    </reaction>
    <physiologicalReaction direction="left-to-right" evidence="5">
        <dbReference type="Rhea" id="RHEA:14502"/>
    </physiologicalReaction>
</comment>
<comment type="catalytic activity">
    <reaction evidence="6">
        <text>L-methionine + H2O = methanethiol + 2-oxobutanoate + NH4(+)</text>
        <dbReference type="Rhea" id="RHEA:23800"/>
        <dbReference type="ChEBI" id="CHEBI:15377"/>
        <dbReference type="ChEBI" id="CHEBI:16007"/>
        <dbReference type="ChEBI" id="CHEBI:16763"/>
        <dbReference type="ChEBI" id="CHEBI:28938"/>
        <dbReference type="ChEBI" id="CHEBI:57844"/>
        <dbReference type="EC" id="4.4.1.11"/>
    </reaction>
    <physiologicalReaction direction="left-to-right" evidence="6">
        <dbReference type="Rhea" id="RHEA:23801"/>
    </physiologicalReaction>
</comment>
<evidence type="ECO:0000256" key="7">
    <source>
        <dbReference type="PIRSR" id="PIRSR001434-2"/>
    </source>
</evidence>
<reference evidence="10" key="1">
    <citation type="submission" date="2017-11" db="EMBL/GenBank/DDBJ databases">
        <title>Three new genomes from thermophilic consortium.</title>
        <authorList>
            <person name="Quaggio R."/>
            <person name="Amgarten D."/>
            <person name="Setubal J.C."/>
        </authorList>
    </citation>
    <scope>NUCLEOTIDE SEQUENCE</scope>
    <source>
        <strain evidence="10">ZCTH01-B2</strain>
    </source>
</reference>
<accession>A0A953I618</accession>
<proteinExistence type="inferred from homology"/>
<evidence type="ECO:0000256" key="9">
    <source>
        <dbReference type="SAM" id="MobiDB-lite"/>
    </source>
</evidence>
<keyword evidence="2 7" id="KW-0663">Pyridoxal phosphate</keyword>
<dbReference type="GO" id="GO:0030170">
    <property type="term" value="F:pyridoxal phosphate binding"/>
    <property type="evidence" value="ECO:0007669"/>
    <property type="project" value="InterPro"/>
</dbReference>